<evidence type="ECO:0000313" key="3">
    <source>
        <dbReference type="EMBL" id="MBD2775806.1"/>
    </source>
</evidence>
<reference evidence="3" key="1">
    <citation type="submission" date="2020-09" db="EMBL/GenBank/DDBJ databases">
        <title>Iningainema tapete sp. nov. (Scytonemataceae, Cyanobacteria) from greenhouses in central Florida (USA) produces two types of nodularin with biosynthetic potential for microcystin-LR and anabaenopeptins.</title>
        <authorList>
            <person name="Berthold D.E."/>
            <person name="Lefler F.W."/>
            <person name="Huang I.-S."/>
            <person name="Abdulla H."/>
            <person name="Zimba P.V."/>
            <person name="Laughinghouse H.D. IV."/>
        </authorList>
    </citation>
    <scope>NUCLEOTIDE SEQUENCE</scope>
    <source>
        <strain evidence="3">BLCCT55</strain>
    </source>
</reference>
<organism evidence="3 4">
    <name type="scientific">Iningainema tapete BLCC-T55</name>
    <dbReference type="NCBI Taxonomy" id="2748662"/>
    <lineage>
        <taxon>Bacteria</taxon>
        <taxon>Bacillati</taxon>
        <taxon>Cyanobacteriota</taxon>
        <taxon>Cyanophyceae</taxon>
        <taxon>Nostocales</taxon>
        <taxon>Scytonemataceae</taxon>
        <taxon>Iningainema tapete</taxon>
    </lineage>
</organism>
<dbReference type="Proteomes" id="UP000629098">
    <property type="component" value="Unassembled WGS sequence"/>
</dbReference>
<dbReference type="InterPro" id="IPR011050">
    <property type="entry name" value="Pectin_lyase_fold/virulence"/>
</dbReference>
<proteinExistence type="predicted"/>
<dbReference type="SUPFAM" id="SSF51126">
    <property type="entry name" value="Pectin lyase-like"/>
    <property type="match status" value="3"/>
</dbReference>
<feature type="domain" description="Filamentous haemagglutinin FhaB/tRNA nuclease CdiA-like TPS" evidence="2">
    <location>
        <begin position="38"/>
        <end position="151"/>
    </location>
</feature>
<dbReference type="AlphaFoldDB" id="A0A8J6XQZ4"/>
<dbReference type="RefSeq" id="WP_190834729.1">
    <property type="nucleotide sequence ID" value="NZ_CAWPPI010000086.1"/>
</dbReference>
<evidence type="ECO:0000256" key="1">
    <source>
        <dbReference type="SAM" id="MobiDB-lite"/>
    </source>
</evidence>
<feature type="region of interest" description="Disordered" evidence="1">
    <location>
        <begin position="913"/>
        <end position="933"/>
    </location>
</feature>
<dbReference type="SMART" id="SM00912">
    <property type="entry name" value="Haemagg_act"/>
    <property type="match status" value="1"/>
</dbReference>
<accession>A0A8J6XQZ4</accession>
<sequence>MFDTGTHWGWFIGVALGSALAQNANCALAQITSDGTLGAEGSVVTPNLVINGISSDRIDGGAMHGNNLFHSFQQFNIDSNRGAYFSNPAGIENIVSRVIGSNPSNILGTLGVLGNANLFFINPNGIIFGPNARLDVNGSFFASTADSLIFNNGFKFSSTNPQAPPLLTINVPMRLQFGANPGKIQVQGNGQGIRITSELIDTTTGLRVQPNQTLALVGGDISLEGATLKTAGGRIELGSVASEGLVNLTPIEKGFSLGYAEVQNFGNIQMTQQASVDASGEGAGDIQVWGKRISLTDGSIIEASTLRSKQGGSLVINAQELLEIADITADEIPGGLYAWVYSGATGSGGNVNIQAGSVAIRNGGTISASTFGEGNAGRIEINVRDTVSLSGQGRSSIENDIGSRGVGDSGGISINTGSLFLSDKALITSNINGRGNSGGVNIVARDLVSLDDSDDITRSGTLILSRVNDLAEGNGGDITIKTGSLRASNSQITTSTSSKGNSGRVIIEAREQVALLRSTDIFTEVTCACETRSGRGGDGNGGDIKITTGSLFLDGGSNLRSDTEARGNAGNIFIAAQDSVIFSGSSDLFTSGAFSQVEREAVGRGGNINITTGILSLSGEQQINTRTQGQGDAGNIFIQANSISLANPQARIISDAAQQDRLPGTSGNGGDINITTNSLSITDRARVSANTEIRGSAGDITINANQLTLENRGIINSESVADQDGGNITLNIRDLMLIRGNSSISTNAGTALAGGNGGNITINAKSGLIVGVPRENSDITANAFSGSGGRVAINATGIFGITPLSLQDLQRLRPLDLDPRQLVTNDITAISQQNPSLSGQVTINTPDVDPSRGFVQLPTDVVNTPKLIASNCAAFGDGSEESTFTVTGRGGLPPNPNEPLSTDVVWSDTRLSATTTQHDRRETPAATPRKPKSETVAILPATGWVFNNKGEVTLISTASHAGVETTPATCPRP</sequence>
<name>A0A8J6XQZ4_9CYAN</name>
<dbReference type="InterPro" id="IPR008638">
    <property type="entry name" value="FhaB/CdiA-like_TPS"/>
</dbReference>
<evidence type="ECO:0000259" key="2">
    <source>
        <dbReference type="SMART" id="SM00912"/>
    </source>
</evidence>
<gene>
    <name evidence="3" type="ORF">ICL16_28040</name>
</gene>
<dbReference type="NCBIfam" id="TIGR01901">
    <property type="entry name" value="adhes_NPXG"/>
    <property type="match status" value="1"/>
</dbReference>
<comment type="caution">
    <text evidence="3">The sequence shown here is derived from an EMBL/GenBank/DDBJ whole genome shotgun (WGS) entry which is preliminary data.</text>
</comment>
<protein>
    <submittedName>
        <fullName evidence="3">S-layer family protein</fullName>
    </submittedName>
</protein>
<dbReference type="Gene3D" id="2.160.20.10">
    <property type="entry name" value="Single-stranded right-handed beta-helix, Pectin lyase-like"/>
    <property type="match status" value="3"/>
</dbReference>
<dbReference type="InterPro" id="IPR012334">
    <property type="entry name" value="Pectin_lyas_fold"/>
</dbReference>
<dbReference type="Pfam" id="PF05860">
    <property type="entry name" value="TPS"/>
    <property type="match status" value="1"/>
</dbReference>
<dbReference type="EMBL" id="JACXAE010000086">
    <property type="protein sequence ID" value="MBD2775806.1"/>
    <property type="molecule type" value="Genomic_DNA"/>
</dbReference>
<keyword evidence="4" id="KW-1185">Reference proteome</keyword>
<evidence type="ECO:0000313" key="4">
    <source>
        <dbReference type="Proteomes" id="UP000629098"/>
    </source>
</evidence>